<dbReference type="GO" id="GO:0046983">
    <property type="term" value="F:protein dimerization activity"/>
    <property type="evidence" value="ECO:0007669"/>
    <property type="project" value="InterPro"/>
</dbReference>
<evidence type="ECO:0000256" key="5">
    <source>
        <dbReference type="ARBA" id="ARBA00023242"/>
    </source>
</evidence>
<evidence type="ECO:0000256" key="4">
    <source>
        <dbReference type="ARBA" id="ARBA00022833"/>
    </source>
</evidence>
<feature type="domain" description="HAT C-terminal dimerisation" evidence="7">
    <location>
        <begin position="509"/>
        <end position="589"/>
    </location>
</feature>
<evidence type="ECO:0000256" key="1">
    <source>
        <dbReference type="ARBA" id="ARBA00004123"/>
    </source>
</evidence>
<accession>A0A0N5BG93</accession>
<dbReference type="PANTHER" id="PTHR46481">
    <property type="entry name" value="ZINC FINGER BED DOMAIN-CONTAINING PROTEIN 4"/>
    <property type="match status" value="1"/>
</dbReference>
<keyword evidence="3" id="KW-0863">Zinc-finger</keyword>
<feature type="compositionally biased region" description="Acidic residues" evidence="6">
    <location>
        <begin position="361"/>
        <end position="377"/>
    </location>
</feature>
<sequence>MKKELDPLTYENAKNAANYNEHTDEEEVIDTCKKRKLTCNDNPFTIAASQLKKKEENFRKYLSNFIIGGGLPFSIVENKQFIDLLKYVSNGSVNTLPSRRTIVKNINEMHINHMDQLKQNIEGKFVSLTTDEWSRHEFQVAVITLSYINEDDEVENKIYSVYEVSTSTKGIDLADDLVSSLSKINLPMDKITAITTDGASNMRSLCKQLECSNIHCLSHILNLILKTSVEKQQILKELIDRIRNSVIKCKRPKKARVLKLKRKLKMDCKTRWNSLAEMLRSLVRNENDFKEFTTTEYILIKAILEILQPFEKYTLISNTSNILQYIPILFKVRDEIKSINTNFDNLLSNNENNNINYNVDVSEDEEESEDSSSEVEDSSEHGESYFNNDYDDVLDEYEQKTVEEKNEIKDITISSITTIYELLKKSVLEKIDIRINQAMKNELLLKALYLNPNECYRKKYFEMKKWEELSIIVCNSNKKENQCTTTSPSVFNDDRFIPTNLENSSVNDINNYLYHVKNISSEVNIDHFWSSVKLSAPHLHSLYQKLRIIKSTSIKSESAFSTLSYIRNCRRTNLTTKNLNNLLVLRDNLYIVIFFLLQNFH</sequence>
<organism evidence="8 9">
    <name type="scientific">Strongyloides papillosus</name>
    <name type="common">Intestinal threadworm</name>
    <dbReference type="NCBI Taxonomy" id="174720"/>
    <lineage>
        <taxon>Eukaryota</taxon>
        <taxon>Metazoa</taxon>
        <taxon>Ecdysozoa</taxon>
        <taxon>Nematoda</taxon>
        <taxon>Chromadorea</taxon>
        <taxon>Rhabditida</taxon>
        <taxon>Tylenchina</taxon>
        <taxon>Panagrolaimomorpha</taxon>
        <taxon>Strongyloidoidea</taxon>
        <taxon>Strongyloididae</taxon>
        <taxon>Strongyloides</taxon>
    </lineage>
</organism>
<dbReference type="GO" id="GO:0005634">
    <property type="term" value="C:nucleus"/>
    <property type="evidence" value="ECO:0007669"/>
    <property type="project" value="UniProtKB-SubCell"/>
</dbReference>
<dbReference type="WBParaSite" id="SPAL_0000500200.1">
    <property type="protein sequence ID" value="SPAL_0000500200.1"/>
    <property type="gene ID" value="SPAL_0000500200"/>
</dbReference>
<dbReference type="SUPFAM" id="SSF53098">
    <property type="entry name" value="Ribonuclease H-like"/>
    <property type="match status" value="1"/>
</dbReference>
<keyword evidence="8" id="KW-1185">Reference proteome</keyword>
<protein>
    <submittedName>
        <fullName evidence="9">Dimer_Tnp_hAT domain-containing protein</fullName>
    </submittedName>
</protein>
<evidence type="ECO:0000259" key="7">
    <source>
        <dbReference type="Pfam" id="PF05699"/>
    </source>
</evidence>
<evidence type="ECO:0000313" key="8">
    <source>
        <dbReference type="Proteomes" id="UP000046392"/>
    </source>
</evidence>
<dbReference type="Proteomes" id="UP000046392">
    <property type="component" value="Unplaced"/>
</dbReference>
<dbReference type="AlphaFoldDB" id="A0A0N5BG93"/>
<keyword evidence="4" id="KW-0862">Zinc</keyword>
<dbReference type="InterPro" id="IPR052035">
    <property type="entry name" value="ZnF_BED_domain_contain"/>
</dbReference>
<comment type="subcellular location">
    <subcellularLocation>
        <location evidence="1">Nucleus</location>
    </subcellularLocation>
</comment>
<name>A0A0N5BG93_STREA</name>
<proteinExistence type="predicted"/>
<dbReference type="Pfam" id="PF05699">
    <property type="entry name" value="Dimer_Tnp_hAT"/>
    <property type="match status" value="1"/>
</dbReference>
<keyword evidence="5" id="KW-0539">Nucleus</keyword>
<evidence type="ECO:0000313" key="9">
    <source>
        <dbReference type="WBParaSite" id="SPAL_0000500200.1"/>
    </source>
</evidence>
<dbReference type="GO" id="GO:0008270">
    <property type="term" value="F:zinc ion binding"/>
    <property type="evidence" value="ECO:0007669"/>
    <property type="project" value="UniProtKB-KW"/>
</dbReference>
<keyword evidence="2" id="KW-0479">Metal-binding</keyword>
<evidence type="ECO:0000256" key="3">
    <source>
        <dbReference type="ARBA" id="ARBA00022771"/>
    </source>
</evidence>
<evidence type="ECO:0000256" key="6">
    <source>
        <dbReference type="SAM" id="MobiDB-lite"/>
    </source>
</evidence>
<dbReference type="InterPro" id="IPR012337">
    <property type="entry name" value="RNaseH-like_sf"/>
</dbReference>
<feature type="region of interest" description="Disordered" evidence="6">
    <location>
        <begin position="361"/>
        <end position="388"/>
    </location>
</feature>
<dbReference type="STRING" id="174720.A0A0N5BG93"/>
<dbReference type="PANTHER" id="PTHR46481:SF10">
    <property type="entry name" value="ZINC FINGER BED DOMAIN-CONTAINING PROTEIN 39"/>
    <property type="match status" value="1"/>
</dbReference>
<evidence type="ECO:0000256" key="2">
    <source>
        <dbReference type="ARBA" id="ARBA00022723"/>
    </source>
</evidence>
<dbReference type="InterPro" id="IPR008906">
    <property type="entry name" value="HATC_C_dom"/>
</dbReference>
<reference evidence="9" key="1">
    <citation type="submission" date="2017-02" db="UniProtKB">
        <authorList>
            <consortium name="WormBaseParasite"/>
        </authorList>
    </citation>
    <scope>IDENTIFICATION</scope>
</reference>